<organism evidence="1 2">
    <name type="scientific">Rhodovibrio salinarum</name>
    <dbReference type="NCBI Taxonomy" id="1087"/>
    <lineage>
        <taxon>Bacteria</taxon>
        <taxon>Pseudomonadati</taxon>
        <taxon>Pseudomonadota</taxon>
        <taxon>Alphaproteobacteria</taxon>
        <taxon>Rhodospirillales</taxon>
        <taxon>Rhodovibrionaceae</taxon>
        <taxon>Rhodovibrio</taxon>
    </lineage>
</organism>
<reference evidence="1" key="1">
    <citation type="submission" date="2017-08" db="EMBL/GenBank/DDBJ databases">
        <authorList>
            <person name="Imhoff J.F."/>
            <person name="Rahn T."/>
            <person name="Kuenzel S."/>
            <person name="Neulinger S.C."/>
        </authorList>
    </citation>
    <scope>NUCLEOTIDE SEQUENCE</scope>
    <source>
        <strain evidence="1">DSM 9154</strain>
    </source>
</reference>
<comment type="caution">
    <text evidence="1">The sequence shown here is derived from an EMBL/GenBank/DDBJ whole genome shotgun (WGS) entry which is preliminary data.</text>
</comment>
<evidence type="ECO:0000313" key="1">
    <source>
        <dbReference type="EMBL" id="MBK1696938.1"/>
    </source>
</evidence>
<name>A0A934QH45_9PROT</name>
<dbReference type="Pfam" id="PF06073">
    <property type="entry name" value="DUF934"/>
    <property type="match status" value="1"/>
</dbReference>
<keyword evidence="2" id="KW-1185">Reference proteome</keyword>
<dbReference type="Proteomes" id="UP000778970">
    <property type="component" value="Unassembled WGS sequence"/>
</dbReference>
<protein>
    <submittedName>
        <fullName evidence="1">DUF934 domain-containing protein</fullName>
    </submittedName>
</protein>
<dbReference type="InterPro" id="IPR008318">
    <property type="entry name" value="UCP030820"/>
</dbReference>
<reference evidence="1" key="2">
    <citation type="journal article" date="2020" name="Microorganisms">
        <title>Osmotic Adaptation and Compatible Solute Biosynthesis of Phototrophic Bacteria as Revealed from Genome Analyses.</title>
        <authorList>
            <person name="Imhoff J.F."/>
            <person name="Rahn T."/>
            <person name="Kunzel S."/>
            <person name="Keller A."/>
            <person name="Neulinger S.C."/>
        </authorList>
    </citation>
    <scope>NUCLEOTIDE SEQUENCE</scope>
    <source>
        <strain evidence="1">DSM 9154</strain>
    </source>
</reference>
<sequence>MPLIDRTGARLTDPWVEVETLDALPDGQATILPAEVFQENRHALEGRNAALGVRLKNDQPVADIADDLPKLDAVVLEFPAFKDGRAYSQARLLRQRYGFTGEIRATGDVLQDQAIFLVRCGFDCFEVDDQTAEAWQRALQRISVVYQKAADGTQPAPWRRHAPRAAE</sequence>
<dbReference type="RefSeq" id="WP_027287380.1">
    <property type="nucleotide sequence ID" value="NZ_NRRE01000020.1"/>
</dbReference>
<dbReference type="EMBL" id="NRRE01000020">
    <property type="protein sequence ID" value="MBK1696938.1"/>
    <property type="molecule type" value="Genomic_DNA"/>
</dbReference>
<evidence type="ECO:0000313" key="2">
    <source>
        <dbReference type="Proteomes" id="UP000778970"/>
    </source>
</evidence>
<accession>A0A934QH45</accession>
<gene>
    <name evidence="1" type="ORF">CKO21_06730</name>
</gene>
<dbReference type="AlphaFoldDB" id="A0A934QH45"/>
<proteinExistence type="predicted"/>
<dbReference type="PIRSF" id="PIRSF030820">
    <property type="entry name" value="UCP030820"/>
    <property type="match status" value="1"/>
</dbReference>